<protein>
    <submittedName>
        <fullName evidence="2">Uncharacterized protein</fullName>
    </submittedName>
</protein>
<dbReference type="AlphaFoldDB" id="A0A327NT30"/>
<sequence length="189" mass="21257">MLPPFNLKGYTASDPLDRVSPRTGLLVLMGVTALITCLLLYFIVYQFNLVAFQSKWVMLAEVVGYTFLIAPVVFFLRKSSSVVPYLLVFLPLYLLDLYIQAHFRDLGKPALWTYVPGTFIDAIHVLPLRFFITLSFDGLLIGPICLWLARVGLAIFGHLSTNDVPRQRFRKLGRTNPSRSPDGMPGTGF</sequence>
<feature type="transmembrane region" description="Helical" evidence="1">
    <location>
        <begin position="138"/>
        <end position="161"/>
    </location>
</feature>
<dbReference type="EMBL" id="QLII01000001">
    <property type="protein sequence ID" value="RAI75898.1"/>
    <property type="molecule type" value="Genomic_DNA"/>
</dbReference>
<evidence type="ECO:0000313" key="3">
    <source>
        <dbReference type="Proteomes" id="UP000249016"/>
    </source>
</evidence>
<accession>A0A327NT30</accession>
<keyword evidence="1" id="KW-0472">Membrane</keyword>
<feature type="transmembrane region" description="Helical" evidence="1">
    <location>
        <begin position="56"/>
        <end position="76"/>
    </location>
</feature>
<keyword evidence="3" id="KW-1185">Reference proteome</keyword>
<keyword evidence="1" id="KW-1133">Transmembrane helix</keyword>
<comment type="caution">
    <text evidence="2">The sequence shown here is derived from an EMBL/GenBank/DDBJ whole genome shotgun (WGS) entry which is preliminary data.</text>
</comment>
<reference evidence="2 3" key="1">
    <citation type="submission" date="2018-06" db="EMBL/GenBank/DDBJ databases">
        <title>Spirosoma sp. HMF3257 Genome sequencing and assembly.</title>
        <authorList>
            <person name="Kang H."/>
            <person name="Cha I."/>
            <person name="Kim H."/>
            <person name="Kang J."/>
            <person name="Joh K."/>
        </authorList>
    </citation>
    <scope>NUCLEOTIDE SEQUENCE [LARGE SCALE GENOMIC DNA]</scope>
    <source>
        <strain evidence="2 3">HMF3257</strain>
    </source>
</reference>
<gene>
    <name evidence="2" type="ORF">HMF3257_20150</name>
</gene>
<evidence type="ECO:0000313" key="2">
    <source>
        <dbReference type="EMBL" id="RAI75898.1"/>
    </source>
</evidence>
<keyword evidence="1" id="KW-0812">Transmembrane</keyword>
<feature type="transmembrane region" description="Helical" evidence="1">
    <location>
        <begin position="111"/>
        <end position="132"/>
    </location>
</feature>
<name>A0A327NT30_9BACT</name>
<feature type="transmembrane region" description="Helical" evidence="1">
    <location>
        <begin position="25"/>
        <end position="44"/>
    </location>
</feature>
<dbReference type="RefSeq" id="WP_111344803.1">
    <property type="nucleotide sequence ID" value="NZ_QLII01000001.1"/>
</dbReference>
<organism evidence="2 3">
    <name type="scientific">Spirosoma telluris</name>
    <dbReference type="NCBI Taxonomy" id="2183553"/>
    <lineage>
        <taxon>Bacteria</taxon>
        <taxon>Pseudomonadati</taxon>
        <taxon>Bacteroidota</taxon>
        <taxon>Cytophagia</taxon>
        <taxon>Cytophagales</taxon>
        <taxon>Cytophagaceae</taxon>
        <taxon>Spirosoma</taxon>
    </lineage>
</organism>
<evidence type="ECO:0000256" key="1">
    <source>
        <dbReference type="SAM" id="Phobius"/>
    </source>
</evidence>
<feature type="transmembrane region" description="Helical" evidence="1">
    <location>
        <begin position="82"/>
        <end position="99"/>
    </location>
</feature>
<dbReference type="Proteomes" id="UP000249016">
    <property type="component" value="Unassembled WGS sequence"/>
</dbReference>
<proteinExistence type="predicted"/>